<dbReference type="InterPro" id="IPR011006">
    <property type="entry name" value="CheY-like_superfamily"/>
</dbReference>
<organism evidence="4 5">
    <name type="scientific">Actomonas aquatica</name>
    <dbReference type="NCBI Taxonomy" id="2866162"/>
    <lineage>
        <taxon>Bacteria</taxon>
        <taxon>Pseudomonadati</taxon>
        <taxon>Verrucomicrobiota</taxon>
        <taxon>Opitutia</taxon>
        <taxon>Opitutales</taxon>
        <taxon>Opitutaceae</taxon>
        <taxon>Actomonas</taxon>
    </lineage>
</organism>
<evidence type="ECO:0000256" key="2">
    <source>
        <dbReference type="PROSITE-ProRule" id="PRU00169"/>
    </source>
</evidence>
<keyword evidence="1 2" id="KW-0597">Phosphoprotein</keyword>
<dbReference type="Proteomes" id="UP000738431">
    <property type="component" value="Chromosome"/>
</dbReference>
<accession>A0ABZ1C9T8</accession>
<protein>
    <submittedName>
        <fullName evidence="4">Response regulator</fullName>
    </submittedName>
</protein>
<dbReference type="EMBL" id="CP139781">
    <property type="protein sequence ID" value="WRQ88157.1"/>
    <property type="molecule type" value="Genomic_DNA"/>
</dbReference>
<reference evidence="4 5" key="1">
    <citation type="submission" date="2023-12" db="EMBL/GenBank/DDBJ databases">
        <title>Description of an unclassified Opitutus bacterium of Verrucomicrobiota.</title>
        <authorList>
            <person name="Zhang D.-F."/>
        </authorList>
    </citation>
    <scope>NUCLEOTIDE SEQUENCE [LARGE SCALE GENOMIC DNA]</scope>
    <source>
        <strain evidence="4 5">WL0086</strain>
    </source>
</reference>
<dbReference type="Gene3D" id="3.40.50.2300">
    <property type="match status" value="1"/>
</dbReference>
<evidence type="ECO:0000256" key="1">
    <source>
        <dbReference type="ARBA" id="ARBA00022553"/>
    </source>
</evidence>
<dbReference type="InterPro" id="IPR050595">
    <property type="entry name" value="Bact_response_regulator"/>
</dbReference>
<feature type="domain" description="Response regulatory" evidence="3">
    <location>
        <begin position="5"/>
        <end position="121"/>
    </location>
</feature>
<dbReference type="SUPFAM" id="SSF52172">
    <property type="entry name" value="CheY-like"/>
    <property type="match status" value="1"/>
</dbReference>
<evidence type="ECO:0000313" key="5">
    <source>
        <dbReference type="Proteomes" id="UP000738431"/>
    </source>
</evidence>
<keyword evidence="5" id="KW-1185">Reference proteome</keyword>
<feature type="modified residue" description="4-aspartylphosphate" evidence="2">
    <location>
        <position position="54"/>
    </location>
</feature>
<name>A0ABZ1C9T8_9BACT</name>
<proteinExistence type="predicted"/>
<dbReference type="InterPro" id="IPR001789">
    <property type="entry name" value="Sig_transdc_resp-reg_receiver"/>
</dbReference>
<dbReference type="PROSITE" id="PS50110">
    <property type="entry name" value="RESPONSE_REGULATORY"/>
    <property type="match status" value="1"/>
</dbReference>
<gene>
    <name evidence="4" type="ORF">K1X11_001975</name>
</gene>
<dbReference type="PANTHER" id="PTHR44591">
    <property type="entry name" value="STRESS RESPONSE REGULATOR PROTEIN 1"/>
    <property type="match status" value="1"/>
</dbReference>
<dbReference type="SMART" id="SM00448">
    <property type="entry name" value="REC"/>
    <property type="match status" value="1"/>
</dbReference>
<sequence length="132" mass="14529">MPVPYILSVDDETDVSDLIAFNLRQHGYEVGTAATGREALASIEGRRPDLLLLDLMLPDIDGFAICEILRRDMATAALPVIIISAWSEQDSRHLGLELGAIDFLNKPFSPRALVNRVNELLGQRAPHPRISA</sequence>
<evidence type="ECO:0000313" key="4">
    <source>
        <dbReference type="EMBL" id="WRQ88157.1"/>
    </source>
</evidence>
<dbReference type="Pfam" id="PF00072">
    <property type="entry name" value="Response_reg"/>
    <property type="match status" value="1"/>
</dbReference>
<dbReference type="PANTHER" id="PTHR44591:SF3">
    <property type="entry name" value="RESPONSE REGULATORY DOMAIN-CONTAINING PROTEIN"/>
    <property type="match status" value="1"/>
</dbReference>
<evidence type="ECO:0000259" key="3">
    <source>
        <dbReference type="PROSITE" id="PS50110"/>
    </source>
</evidence>
<dbReference type="RefSeq" id="WP_221028812.1">
    <property type="nucleotide sequence ID" value="NZ_CP139781.1"/>
</dbReference>